<feature type="domain" description="Cytochrome C Planctomycete-type" evidence="7">
    <location>
        <begin position="40"/>
        <end position="87"/>
    </location>
</feature>
<dbReference type="Pfam" id="PF07627">
    <property type="entry name" value="PSCyt3"/>
    <property type="match status" value="1"/>
</dbReference>
<feature type="region of interest" description="Disordered" evidence="1">
    <location>
        <begin position="279"/>
        <end position="300"/>
    </location>
</feature>
<evidence type="ECO:0000259" key="6">
    <source>
        <dbReference type="Pfam" id="PF07631"/>
    </source>
</evidence>
<dbReference type="InterPro" id="IPR011429">
    <property type="entry name" value="Cyt_c_Planctomycete-type"/>
</dbReference>
<sequence length="845" mass="94155">MLFTRSSAFLSGLFALASHVSAESMDAFAETARPFLEQHCLSCHGPDKQKGKLRLDTLGRDFTDPLVAEKWTEVVNAMNARDMPPEDEPQPTDEAAGKFADLLAAELGRAEIAKRSTRVVLRRMNRAEYDNTIRDLVGVDFHPADKFPEDPPAGGFDNIGQALTMSPMQVELYYAAARQILDRALVEGEQPAAIKWRFEPEDDTEGGDRTRVKRDGQNIILNRGENPVENGFTVVHHEAWNKGINFRDFTVPTAGEYILRFRAAGRIPGRAEVVKSARPFLDRQRQEEDARNPGRSADYQRSMNEQMRHFETARTYDYGPPRVKITQALGGTPRTIAEMDVPAPESAPAVYEVRVHFSTENASIVLEQAYEVTRSLENWQFIGKDEFARPTLLVDWLELEGPIHASWPPPSHRRVLADAALEKKDELASARAVLTRFMTRAYRRPLRPGEVEAKLALFEKLRPEKPSFVEAIKVPLAAVLASPHFLYLVEPEAPADAPRALDAFELASRLSYFLWSSMPDDELFRLAADGRLLESPVLRAQATRMIADPKSEAFVKNFAGQWLGLRKVGTNPPAKNLYPEYDRHLELSIVRETEAFFAEVLRHDLDARNLIKSNFVTINERLARFYGIPGVKGDAMRRVPVPAGVNRGGLVTQASIQSITSNGTRTSPVVRGTWVLKTLLGSDPGLPVANVGEIASKVPGIDKATVRQRLAIHREAASCARCHDKIDPLGLALENFDAAGQWRDREGHGYEGRIEPNDPLIDASAKMPDGAEFVGVAGLQEQLLKKDDLFLNSLASQLYTYALGRELGFSDRPTVKSSVTAMKRDGHRLRALLLDIVQSDLFTTK</sequence>
<comment type="caution">
    <text evidence="9">The sequence shown here is derived from an EMBL/GenBank/DDBJ whole genome shotgun (WGS) entry which is preliminary data.</text>
</comment>
<feature type="domain" description="DUF1587" evidence="4">
    <location>
        <begin position="122"/>
        <end position="185"/>
    </location>
</feature>
<organism evidence="9 10">
    <name type="scientific">Luteolibacter arcticus</name>
    <dbReference type="NCBI Taxonomy" id="1581411"/>
    <lineage>
        <taxon>Bacteria</taxon>
        <taxon>Pseudomonadati</taxon>
        <taxon>Verrucomicrobiota</taxon>
        <taxon>Verrucomicrobiia</taxon>
        <taxon>Verrucomicrobiales</taxon>
        <taxon>Verrucomicrobiaceae</taxon>
        <taxon>Luteolibacter</taxon>
    </lineage>
</organism>
<feature type="domain" description="DUF1592" evidence="6">
    <location>
        <begin position="501"/>
        <end position="628"/>
    </location>
</feature>
<keyword evidence="2" id="KW-0732">Signal</keyword>
<gene>
    <name evidence="9" type="ORF">OKA05_20860</name>
</gene>
<dbReference type="Pfam" id="PF07637">
    <property type="entry name" value="PSD5"/>
    <property type="match status" value="1"/>
</dbReference>
<dbReference type="InterPro" id="IPR013042">
    <property type="entry name" value="DUF1592"/>
</dbReference>
<feature type="domain" description="DUF1595" evidence="8">
    <location>
        <begin position="430"/>
        <end position="490"/>
    </location>
</feature>
<dbReference type="Pfam" id="PF07635">
    <property type="entry name" value="PSCyt1"/>
    <property type="match status" value="1"/>
</dbReference>
<dbReference type="Pfam" id="PF07631">
    <property type="entry name" value="PSD4"/>
    <property type="match status" value="1"/>
</dbReference>
<evidence type="ECO:0000259" key="4">
    <source>
        <dbReference type="Pfam" id="PF07626"/>
    </source>
</evidence>
<dbReference type="InterPro" id="IPR013036">
    <property type="entry name" value="DUF1587"/>
</dbReference>
<accession>A0ABT3GNI2</accession>
<evidence type="ECO:0000256" key="2">
    <source>
        <dbReference type="SAM" id="SignalP"/>
    </source>
</evidence>
<protein>
    <submittedName>
        <fullName evidence="9">DUF1592 domain-containing protein</fullName>
    </submittedName>
</protein>
<dbReference type="InterPro" id="IPR011478">
    <property type="entry name" value="DUF1585"/>
</dbReference>
<dbReference type="InterPro" id="IPR013039">
    <property type="entry name" value="DUF1588"/>
</dbReference>
<name>A0ABT3GNI2_9BACT</name>
<dbReference type="RefSeq" id="WP_264489133.1">
    <property type="nucleotide sequence ID" value="NZ_JAPDDT010000011.1"/>
</dbReference>
<dbReference type="EMBL" id="JAPDDT010000011">
    <property type="protein sequence ID" value="MCW1925025.1"/>
    <property type="molecule type" value="Genomic_DNA"/>
</dbReference>
<dbReference type="Proteomes" id="UP001320876">
    <property type="component" value="Unassembled WGS sequence"/>
</dbReference>
<feature type="signal peptide" evidence="2">
    <location>
        <begin position="1"/>
        <end position="22"/>
    </location>
</feature>
<reference evidence="9 10" key="1">
    <citation type="submission" date="2022-10" db="EMBL/GenBank/DDBJ databases">
        <title>Luteolibacter arcticus strain CCTCC AB 2014275, whole genome shotgun sequencing project.</title>
        <authorList>
            <person name="Zhao G."/>
            <person name="Shen L."/>
        </authorList>
    </citation>
    <scope>NUCLEOTIDE SEQUENCE [LARGE SCALE GENOMIC DNA]</scope>
    <source>
        <strain evidence="9 10">CCTCC AB 2014275</strain>
    </source>
</reference>
<feature type="domain" description="DUF1588" evidence="5">
    <location>
        <begin position="647"/>
        <end position="746"/>
    </location>
</feature>
<evidence type="ECO:0000259" key="8">
    <source>
        <dbReference type="Pfam" id="PF07637"/>
    </source>
</evidence>
<dbReference type="Pfam" id="PF07624">
    <property type="entry name" value="PSD2"/>
    <property type="match status" value="1"/>
</dbReference>
<evidence type="ECO:0000259" key="7">
    <source>
        <dbReference type="Pfam" id="PF07635"/>
    </source>
</evidence>
<feature type="chain" id="PRO_5045564082" evidence="2">
    <location>
        <begin position="23"/>
        <end position="845"/>
    </location>
</feature>
<evidence type="ECO:0000313" key="9">
    <source>
        <dbReference type="EMBL" id="MCW1925025.1"/>
    </source>
</evidence>
<evidence type="ECO:0000313" key="10">
    <source>
        <dbReference type="Proteomes" id="UP001320876"/>
    </source>
</evidence>
<evidence type="ECO:0000259" key="5">
    <source>
        <dbReference type="Pfam" id="PF07627"/>
    </source>
</evidence>
<feature type="domain" description="DUF1585" evidence="3">
    <location>
        <begin position="769"/>
        <end position="842"/>
    </location>
</feature>
<evidence type="ECO:0000256" key="1">
    <source>
        <dbReference type="SAM" id="MobiDB-lite"/>
    </source>
</evidence>
<evidence type="ECO:0000259" key="3">
    <source>
        <dbReference type="Pfam" id="PF07624"/>
    </source>
</evidence>
<feature type="compositionally biased region" description="Basic and acidic residues" evidence="1">
    <location>
        <begin position="279"/>
        <end position="292"/>
    </location>
</feature>
<proteinExistence type="predicted"/>
<dbReference type="Pfam" id="PF07626">
    <property type="entry name" value="PSD3"/>
    <property type="match status" value="1"/>
</dbReference>
<dbReference type="InterPro" id="IPR013043">
    <property type="entry name" value="DUF1595"/>
</dbReference>
<keyword evidence="10" id="KW-1185">Reference proteome</keyword>